<dbReference type="AlphaFoldDB" id="A0A9Q1G7E3"/>
<sequence length="255" mass="27150">MTEHRSVTPADGAPMRGSRQTVMTNGAGPMADMQAPPMGRPRQEWSGRLLSELLADTEQMSPSGTAEGWWGGYGRGAGEVDVKAEDSGYTMGPKSICSHPPPRRGASYTVSLSIRDAASCRCAPVPFSNPSSPAPRGPSQYFYWNTLRPSKAPEIRGILGSFSSAGDDKTPTIRYEVTGVREEPRTARGGRHFPPAGSQQHRLMGKWDPLPASSQGFRVRAGEKAEPSGSVRGVRSKGHAEEGRAAGWPMAGAAS</sequence>
<gene>
    <name evidence="2" type="ORF">SKAU_G00074630</name>
</gene>
<accession>A0A9Q1G7E3</accession>
<dbReference type="Proteomes" id="UP001152622">
    <property type="component" value="Chromosome 2"/>
</dbReference>
<keyword evidence="3" id="KW-1185">Reference proteome</keyword>
<evidence type="ECO:0000256" key="1">
    <source>
        <dbReference type="SAM" id="MobiDB-lite"/>
    </source>
</evidence>
<proteinExistence type="predicted"/>
<dbReference type="EMBL" id="JAINUF010000002">
    <property type="protein sequence ID" value="KAJ8376883.1"/>
    <property type="molecule type" value="Genomic_DNA"/>
</dbReference>
<evidence type="ECO:0000313" key="3">
    <source>
        <dbReference type="Proteomes" id="UP001152622"/>
    </source>
</evidence>
<feature type="region of interest" description="Disordered" evidence="1">
    <location>
        <begin position="1"/>
        <end position="43"/>
    </location>
</feature>
<reference evidence="2" key="1">
    <citation type="journal article" date="2023" name="Science">
        <title>Genome structures resolve the early diversification of teleost fishes.</title>
        <authorList>
            <person name="Parey E."/>
            <person name="Louis A."/>
            <person name="Montfort J."/>
            <person name="Bouchez O."/>
            <person name="Roques C."/>
            <person name="Iampietro C."/>
            <person name="Lluch J."/>
            <person name="Castinel A."/>
            <person name="Donnadieu C."/>
            <person name="Desvignes T."/>
            <person name="Floi Bucao C."/>
            <person name="Jouanno E."/>
            <person name="Wen M."/>
            <person name="Mejri S."/>
            <person name="Dirks R."/>
            <person name="Jansen H."/>
            <person name="Henkel C."/>
            <person name="Chen W.J."/>
            <person name="Zahm M."/>
            <person name="Cabau C."/>
            <person name="Klopp C."/>
            <person name="Thompson A.W."/>
            <person name="Robinson-Rechavi M."/>
            <person name="Braasch I."/>
            <person name="Lecointre G."/>
            <person name="Bobe J."/>
            <person name="Postlethwait J.H."/>
            <person name="Berthelot C."/>
            <person name="Roest Crollius H."/>
            <person name="Guiguen Y."/>
        </authorList>
    </citation>
    <scope>NUCLEOTIDE SEQUENCE</scope>
    <source>
        <strain evidence="2">WJC10195</strain>
    </source>
</reference>
<feature type="region of interest" description="Disordered" evidence="1">
    <location>
        <begin position="183"/>
        <end position="255"/>
    </location>
</feature>
<protein>
    <submittedName>
        <fullName evidence="2">Uncharacterized protein</fullName>
    </submittedName>
</protein>
<name>A0A9Q1G7E3_SYNKA</name>
<evidence type="ECO:0000313" key="2">
    <source>
        <dbReference type="EMBL" id="KAJ8376883.1"/>
    </source>
</evidence>
<organism evidence="2 3">
    <name type="scientific">Synaphobranchus kaupii</name>
    <name type="common">Kaup's arrowtooth eel</name>
    <dbReference type="NCBI Taxonomy" id="118154"/>
    <lineage>
        <taxon>Eukaryota</taxon>
        <taxon>Metazoa</taxon>
        <taxon>Chordata</taxon>
        <taxon>Craniata</taxon>
        <taxon>Vertebrata</taxon>
        <taxon>Euteleostomi</taxon>
        <taxon>Actinopterygii</taxon>
        <taxon>Neopterygii</taxon>
        <taxon>Teleostei</taxon>
        <taxon>Anguilliformes</taxon>
        <taxon>Synaphobranchidae</taxon>
        <taxon>Synaphobranchus</taxon>
    </lineage>
</organism>
<comment type="caution">
    <text evidence="2">The sequence shown here is derived from an EMBL/GenBank/DDBJ whole genome shotgun (WGS) entry which is preliminary data.</text>
</comment>